<accession>A0A7H8QXE3</accession>
<feature type="region of interest" description="Disordered" evidence="1">
    <location>
        <begin position="355"/>
        <end position="388"/>
    </location>
</feature>
<dbReference type="Proteomes" id="UP000509510">
    <property type="component" value="Chromosome III"/>
</dbReference>
<proteinExistence type="predicted"/>
<dbReference type="InterPro" id="IPR036188">
    <property type="entry name" value="FAD/NAD-bd_sf"/>
</dbReference>
<dbReference type="AlphaFoldDB" id="A0A7H8QXE3"/>
<dbReference type="RefSeq" id="XP_035344279.1">
    <property type="nucleotide sequence ID" value="XM_035488386.1"/>
</dbReference>
<dbReference type="GeneID" id="55992720"/>
<dbReference type="GO" id="GO:0016491">
    <property type="term" value="F:oxidoreductase activity"/>
    <property type="evidence" value="ECO:0007669"/>
    <property type="project" value="InterPro"/>
</dbReference>
<dbReference type="InterPro" id="IPR002937">
    <property type="entry name" value="Amino_oxidase"/>
</dbReference>
<gene>
    <name evidence="3" type="ORF">TRUGW13939_05222</name>
</gene>
<dbReference type="PANTHER" id="PTHR42923:SF17">
    <property type="entry name" value="AMINE OXIDASE DOMAIN-CONTAINING PROTEIN"/>
    <property type="match status" value="1"/>
</dbReference>
<dbReference type="Gene3D" id="3.90.660.20">
    <property type="entry name" value="Protoporphyrinogen oxidase, mitochondrial, domain 2"/>
    <property type="match status" value="1"/>
</dbReference>
<dbReference type="KEGG" id="trg:TRUGW13939_05222"/>
<dbReference type="EMBL" id="CP055900">
    <property type="protein sequence ID" value="QKX58101.1"/>
    <property type="molecule type" value="Genomic_DNA"/>
</dbReference>
<dbReference type="Gene3D" id="3.50.50.60">
    <property type="entry name" value="FAD/NAD(P)-binding domain"/>
    <property type="match status" value="2"/>
</dbReference>
<keyword evidence="4" id="KW-1185">Reference proteome</keyword>
<dbReference type="OrthoDB" id="5977668at2759"/>
<dbReference type="SUPFAM" id="SSF51905">
    <property type="entry name" value="FAD/NAD(P)-binding domain"/>
    <property type="match status" value="1"/>
</dbReference>
<reference evidence="4" key="1">
    <citation type="submission" date="2020-06" db="EMBL/GenBank/DDBJ databases">
        <title>A chromosome-scale genome assembly of Talaromyces rugulosus W13939.</title>
        <authorList>
            <person name="Wang B."/>
            <person name="Guo L."/>
            <person name="Ye K."/>
            <person name="Wang L."/>
        </authorList>
    </citation>
    <scope>NUCLEOTIDE SEQUENCE [LARGE SCALE GENOMIC DNA]</scope>
    <source>
        <strain evidence="4">W13939</strain>
    </source>
</reference>
<dbReference type="Pfam" id="PF01593">
    <property type="entry name" value="Amino_oxidase"/>
    <property type="match status" value="1"/>
</dbReference>
<evidence type="ECO:0000313" key="3">
    <source>
        <dbReference type="EMBL" id="QKX58101.1"/>
    </source>
</evidence>
<evidence type="ECO:0000256" key="1">
    <source>
        <dbReference type="SAM" id="MobiDB-lite"/>
    </source>
</evidence>
<protein>
    <recommendedName>
        <fullName evidence="2">Amine oxidase domain-containing protein</fullName>
    </recommendedName>
</protein>
<sequence>MVPNPSYIPPKRVAIIGGGISGISCLWGLREEESTEVYLYEADNRLGGHANSVGVKSEDGKVHSVDTGFVTMSEQMYPKFNAFLNALNVPTMETDMSFGVMEDDRSVEWGSCSFEGFYGSLSRLFSLWFWRLVFDIIRFNFFATDILSEKVSEELKLASGNEKLSSKKLKLESIGEYLDRKNYSRQFKQYYLLPMIAAPWCMSLSDVANGFPAETLVYFMYIHRMLDTMTETLCWRAFKNGSRTYVEKFVETTPENHHYHLNTPIQRIIRNQGDDQASLVFKDGSVDSFDHVVLAVHAHQALDLLGEQSTSLEKDVLGAFRTSRNECVMHSDLTFLPQNPKAHASWICHMRSNRTSDKDMSAGKLSETKPLLETSDSKDSTTATETDGPVSVLFDMNRLQEIPGPGSPGSPGRILISMNPIRTPQSIRTQHLYYHPILDSPSIQASRSLNELNRASPNVSFAGAWMGYGFHEDGFAAGLEVSHKLRTGEYENQSSVRYGADLAAWVPKLSTRNLMVRSVIGAVQLVIDLKKLLI</sequence>
<evidence type="ECO:0000259" key="2">
    <source>
        <dbReference type="Pfam" id="PF01593"/>
    </source>
</evidence>
<organism evidence="3 4">
    <name type="scientific">Talaromyces rugulosus</name>
    <name type="common">Penicillium rugulosum</name>
    <dbReference type="NCBI Taxonomy" id="121627"/>
    <lineage>
        <taxon>Eukaryota</taxon>
        <taxon>Fungi</taxon>
        <taxon>Dikarya</taxon>
        <taxon>Ascomycota</taxon>
        <taxon>Pezizomycotina</taxon>
        <taxon>Eurotiomycetes</taxon>
        <taxon>Eurotiomycetidae</taxon>
        <taxon>Eurotiales</taxon>
        <taxon>Trichocomaceae</taxon>
        <taxon>Talaromyces</taxon>
        <taxon>Talaromyces sect. Islandici</taxon>
    </lineage>
</organism>
<dbReference type="PANTHER" id="PTHR42923">
    <property type="entry name" value="PROTOPORPHYRINOGEN OXIDASE"/>
    <property type="match status" value="1"/>
</dbReference>
<feature type="domain" description="Amine oxidase" evidence="2">
    <location>
        <begin position="20"/>
        <end position="302"/>
    </location>
</feature>
<name>A0A7H8QXE3_TALRU</name>
<evidence type="ECO:0000313" key="4">
    <source>
        <dbReference type="Proteomes" id="UP000509510"/>
    </source>
</evidence>
<dbReference type="InterPro" id="IPR050464">
    <property type="entry name" value="Zeta_carotene_desat/Oxidored"/>
</dbReference>